<dbReference type="InterPro" id="IPR036779">
    <property type="entry name" value="LysM_dom_sf"/>
</dbReference>
<feature type="domain" description="LysM" evidence="1">
    <location>
        <begin position="13"/>
        <end position="60"/>
    </location>
</feature>
<dbReference type="CDD" id="cd00118">
    <property type="entry name" value="LysM"/>
    <property type="match status" value="3"/>
</dbReference>
<dbReference type="InterPro" id="IPR018392">
    <property type="entry name" value="LysM"/>
</dbReference>
<name>A0A1S1LJQ4_MYCCH</name>
<feature type="domain" description="LysM" evidence="1">
    <location>
        <begin position="169"/>
        <end position="222"/>
    </location>
</feature>
<dbReference type="InterPro" id="IPR052196">
    <property type="entry name" value="Bact_Kbp"/>
</dbReference>
<proteinExistence type="predicted"/>
<accession>A0A1S1LJQ4</accession>
<gene>
    <name evidence="2" type="ORF">BKG82_23525</name>
</gene>
<dbReference type="EMBL" id="MLIQ01000024">
    <property type="protein sequence ID" value="OHU49687.1"/>
    <property type="molecule type" value="Genomic_DNA"/>
</dbReference>
<dbReference type="SMART" id="SM00257">
    <property type="entry name" value="LysM"/>
    <property type="match status" value="4"/>
</dbReference>
<sequence length="229" mass="25499">MRMTETHVLPVSGPYTVRSGDTLWKLSEMFYGDGRRYRVIAVVNDLSDPDLIEVGQELEIPYVTYRYQVKAGDTKGSIAEHFYGSFSVSGVFESPSGVSQRDLIVGEWLLMPDLANVGHHTVMPGETLQVLADRWYGDWTLWIVIAIANQLSGDDPEPGSVLIQPRLNRRHTVVSGDTLWKLAQQNYGDYNTARTQIAVQMVAAANLIENPDHLSVGQVIYFPSIDLGS</sequence>
<dbReference type="AlphaFoldDB" id="A0A1S1LJQ4"/>
<dbReference type="Proteomes" id="UP000180043">
    <property type="component" value="Unassembled WGS sequence"/>
</dbReference>
<evidence type="ECO:0000259" key="1">
    <source>
        <dbReference type="PROSITE" id="PS51782"/>
    </source>
</evidence>
<dbReference type="PANTHER" id="PTHR34700:SF4">
    <property type="entry name" value="PHAGE-LIKE ELEMENT PBSX PROTEIN XKDP"/>
    <property type="match status" value="1"/>
</dbReference>
<reference evidence="2 3" key="1">
    <citation type="submission" date="2016-10" db="EMBL/GenBank/DDBJ databases">
        <title>Evaluation of Human, Veterinary and Environmental Mycobacterium chelonae Isolates by Core Genome Phylogenomic Analysis, Targeted Gene Comparison, and Anti-microbial Susceptibility Patterns: A Tale of Mistaken Identities.</title>
        <authorList>
            <person name="Fogelson S.B."/>
            <person name="Camus A.C."/>
            <person name="Lorenz W."/>
            <person name="Vasireddy R."/>
            <person name="Vasireddy S."/>
            <person name="Smith T."/>
            <person name="Brown-Elliott B.A."/>
            <person name="Wallace R.J.Jr."/>
            <person name="Hasan N.A."/>
            <person name="Reischl U."/>
            <person name="Sanchez S."/>
        </authorList>
    </citation>
    <scope>NUCLEOTIDE SEQUENCE [LARGE SCALE GENOMIC DNA]</scope>
    <source>
        <strain evidence="2 3">15515</strain>
    </source>
</reference>
<dbReference type="Pfam" id="PF01476">
    <property type="entry name" value="LysM"/>
    <property type="match status" value="3"/>
</dbReference>
<dbReference type="PANTHER" id="PTHR34700">
    <property type="entry name" value="POTASSIUM BINDING PROTEIN KBP"/>
    <property type="match status" value="1"/>
</dbReference>
<dbReference type="Gene3D" id="3.10.350.10">
    <property type="entry name" value="LysM domain"/>
    <property type="match status" value="2"/>
</dbReference>
<comment type="caution">
    <text evidence="2">The sequence shown here is derived from an EMBL/GenBank/DDBJ whole genome shotgun (WGS) entry which is preliminary data.</text>
</comment>
<organism evidence="2 3">
    <name type="scientific">Mycobacteroides chelonae</name>
    <name type="common">Mycobacterium chelonae</name>
    <dbReference type="NCBI Taxonomy" id="1774"/>
    <lineage>
        <taxon>Bacteria</taxon>
        <taxon>Bacillati</taxon>
        <taxon>Actinomycetota</taxon>
        <taxon>Actinomycetes</taxon>
        <taxon>Mycobacteriales</taxon>
        <taxon>Mycobacteriaceae</taxon>
        <taxon>Mycobacteroides</taxon>
    </lineage>
</organism>
<dbReference type="SUPFAM" id="SSF54106">
    <property type="entry name" value="LysM domain"/>
    <property type="match status" value="2"/>
</dbReference>
<protein>
    <submittedName>
        <fullName evidence="2">Mannose-binding protein</fullName>
    </submittedName>
</protein>
<evidence type="ECO:0000313" key="3">
    <source>
        <dbReference type="Proteomes" id="UP000180043"/>
    </source>
</evidence>
<dbReference type="PROSITE" id="PS51782">
    <property type="entry name" value="LYSM"/>
    <property type="match status" value="2"/>
</dbReference>
<evidence type="ECO:0000313" key="2">
    <source>
        <dbReference type="EMBL" id="OHU49687.1"/>
    </source>
</evidence>